<reference evidence="2 3" key="1">
    <citation type="submission" date="2016-10" db="EMBL/GenBank/DDBJ databases">
        <authorList>
            <person name="de Groot N.N."/>
        </authorList>
    </citation>
    <scope>NUCLEOTIDE SEQUENCE [LARGE SCALE GENOMIC DNA]</scope>
    <source>
        <strain evidence="2 3">DSM 19548</strain>
    </source>
</reference>
<proteinExistence type="predicted"/>
<feature type="domain" description="Shedu protein SduA C-terminal" evidence="1">
    <location>
        <begin position="192"/>
        <end position="369"/>
    </location>
</feature>
<evidence type="ECO:0000259" key="1">
    <source>
        <dbReference type="Pfam" id="PF14082"/>
    </source>
</evidence>
<dbReference type="OrthoDB" id="784881at2"/>
<dbReference type="RefSeq" id="WP_093363126.1">
    <property type="nucleotide sequence ID" value="NZ_FOLG01000049.1"/>
</dbReference>
<sequence length="396" mass="45440">MSEIDFREFEDAQKRDPRRLYISKRFSYPGNETDIRYGRKRFEAGPLKELVKSGDEFVLHETDTGIQQIKAKFFEDERRISHLHIQRWSTKTGNPMGDQVVLYGEQISKLVEFLESIRRLEIPSPAKFNVNEDDLRLVYMPDDEARRLLRDRPDLVAEFARSQITSEDVVALAFRREQLKVFSDLLDNAEDASEKAWQDFFERNQWIFGYGLSYIFATGLDGRALQQTIRGSSLIAPGKIPDGIMKTRAAVSALCLVEIKKSSTQLLKSNEYRSGTWVPSAELSGAVAQCQETLRTATDVLDTYHRFSDDQGNPTGEELMSVQPRSFLVIGCLSQFQSEHGVNASRYQAFEGFRRNLRLPEILTFDELYERARFIVEHTENLGVSTGFEDGDEIPF</sequence>
<name>A0A1I1RRB9_9RHOB</name>
<dbReference type="AlphaFoldDB" id="A0A1I1RRB9"/>
<dbReference type="EMBL" id="FOLG01000049">
    <property type="protein sequence ID" value="SFD36587.1"/>
    <property type="molecule type" value="Genomic_DNA"/>
</dbReference>
<dbReference type="InterPro" id="IPR025359">
    <property type="entry name" value="SduA_C"/>
</dbReference>
<accession>A0A1I1RRB9</accession>
<evidence type="ECO:0000313" key="2">
    <source>
        <dbReference type="EMBL" id="SFD36587.1"/>
    </source>
</evidence>
<evidence type="ECO:0000313" key="3">
    <source>
        <dbReference type="Proteomes" id="UP000198728"/>
    </source>
</evidence>
<dbReference type="Pfam" id="PF14082">
    <property type="entry name" value="SduA_C"/>
    <property type="match status" value="1"/>
</dbReference>
<dbReference type="Proteomes" id="UP000198728">
    <property type="component" value="Unassembled WGS sequence"/>
</dbReference>
<keyword evidence="3" id="KW-1185">Reference proteome</keyword>
<gene>
    <name evidence="2" type="ORF">SAMN04488094_1491</name>
</gene>
<protein>
    <recommendedName>
        <fullName evidence="1">Shedu protein SduA C-terminal domain-containing protein</fullName>
    </recommendedName>
</protein>
<organism evidence="2 3">
    <name type="scientific">Tropicimonas isoalkanivorans</name>
    <dbReference type="NCBI Taxonomy" id="441112"/>
    <lineage>
        <taxon>Bacteria</taxon>
        <taxon>Pseudomonadati</taxon>
        <taxon>Pseudomonadota</taxon>
        <taxon>Alphaproteobacteria</taxon>
        <taxon>Rhodobacterales</taxon>
        <taxon>Roseobacteraceae</taxon>
        <taxon>Tropicimonas</taxon>
    </lineage>
</organism>